<comment type="caution">
    <text evidence="1">The sequence shown here is derived from an EMBL/GenBank/DDBJ whole genome shotgun (WGS) entry which is preliminary data.</text>
</comment>
<gene>
    <name evidence="1" type="ORF">D1610_06785</name>
</gene>
<dbReference type="Pfam" id="PF11843">
    <property type="entry name" value="DUF3363"/>
    <property type="match status" value="1"/>
</dbReference>
<evidence type="ECO:0000313" key="2">
    <source>
        <dbReference type="Proteomes" id="UP000266693"/>
    </source>
</evidence>
<dbReference type="NCBIfam" id="NF041267">
    <property type="entry name" value="relax_RlxS"/>
    <property type="match status" value="1"/>
</dbReference>
<dbReference type="Proteomes" id="UP000266693">
    <property type="component" value="Unassembled WGS sequence"/>
</dbReference>
<accession>A0A396RNV1</accession>
<keyword evidence="2" id="KW-1185">Reference proteome</keyword>
<dbReference type="RefSeq" id="WP_118863374.1">
    <property type="nucleotide sequence ID" value="NZ_QWLV01000002.1"/>
</dbReference>
<dbReference type="OrthoDB" id="9809969at2"/>
<protein>
    <submittedName>
        <fullName evidence="1">DUF3363 domain-containing protein</fullName>
    </submittedName>
</protein>
<dbReference type="EMBL" id="QWLV01000002">
    <property type="protein sequence ID" value="RHW18184.1"/>
    <property type="molecule type" value="Genomic_DNA"/>
</dbReference>
<dbReference type="InterPro" id="IPR021795">
    <property type="entry name" value="DUF3363"/>
</dbReference>
<organism evidence="1 2">
    <name type="scientific">Sphingomonas gilva</name>
    <dbReference type="NCBI Taxonomy" id="2305907"/>
    <lineage>
        <taxon>Bacteria</taxon>
        <taxon>Pseudomonadati</taxon>
        <taxon>Pseudomonadota</taxon>
        <taxon>Alphaproteobacteria</taxon>
        <taxon>Sphingomonadales</taxon>
        <taxon>Sphingomonadaceae</taxon>
        <taxon>Sphingomonas</taxon>
    </lineage>
</organism>
<name>A0A396RNV1_9SPHN</name>
<proteinExistence type="predicted"/>
<evidence type="ECO:0000313" key="1">
    <source>
        <dbReference type="EMBL" id="RHW18184.1"/>
    </source>
</evidence>
<sequence length="657" mass="73409">MSDDDFEPRLGRMRARGGKRGRSYLGQVVAAAARVGMGRGWRNRRFDGSRIGRGASIGRLLGSRDRHAGLRARRAVVKTRLVRLGQKGLSGARAHLRYIQRDGVTREGTPGALYSAERDQADGKAFLERQAGDRHQFRFIVSAEEGDEYPDLKPLTRRLMAQMEQDLGTSLDWVAVDHFNTGHPHTHIMLRGKDDRGENLVIAREYIAHGLRTRACELVTLDLGPRSDIEIERRLRHDIGAERLTNIDRQLVRESDEHRTVAAAHRDPFQQSLRAGRLQTLGTMGLAEHVGADRWRLADRLEETLRRVGERGDIIRMMQREITARKLDRPGVDHVIFDPADGDTAPVIGRAILRGLSDELHDRHYLLVDGVDGRLHHVELGRGDATEPTTEGAIVRVVARVPVAREVDRTVAAVAAANDGRYSIDLHLRHDPRATEAFAQTHVRRLEAMRRLMRSVDRAADGSWTVADDHLARASAFEARQARDRPVTVELLSAIPVERLGRADGATWLDRTLVGTEAPPLRDAGFGREVRAVQAVRRQWLIEQGLAEIEQGSTRYRANLLAILQRRELLRVAGQLSDELGLTFVETKSGARIEGKVDRRIDLVSGRFALIEKSREFTLVPCTKALERQLGKQVGGIMRGDVISWTIGRGRGGPSIS</sequence>
<dbReference type="AlphaFoldDB" id="A0A396RNV1"/>
<reference evidence="1 2" key="1">
    <citation type="submission" date="2018-08" db="EMBL/GenBank/DDBJ databases">
        <title>The multiple taxonomic identification of Sphingomonas gilva.</title>
        <authorList>
            <person name="Zhu D."/>
            <person name="Zheng S."/>
        </authorList>
    </citation>
    <scope>NUCLEOTIDE SEQUENCE [LARGE SCALE GENOMIC DNA]</scope>
    <source>
        <strain evidence="1 2">ZDH117</strain>
    </source>
</reference>